<name>A0A812RTW8_9DINO</name>
<evidence type="ECO:0000313" key="3">
    <source>
        <dbReference type="Proteomes" id="UP000604046"/>
    </source>
</evidence>
<proteinExistence type="predicted"/>
<dbReference type="AlphaFoldDB" id="A0A812RTW8"/>
<feature type="transmembrane region" description="Helical" evidence="1">
    <location>
        <begin position="31"/>
        <end position="51"/>
    </location>
</feature>
<organism evidence="2 3">
    <name type="scientific">Symbiodinium natans</name>
    <dbReference type="NCBI Taxonomy" id="878477"/>
    <lineage>
        <taxon>Eukaryota</taxon>
        <taxon>Sar</taxon>
        <taxon>Alveolata</taxon>
        <taxon>Dinophyceae</taxon>
        <taxon>Suessiales</taxon>
        <taxon>Symbiodiniaceae</taxon>
        <taxon>Symbiodinium</taxon>
    </lineage>
</organism>
<dbReference type="EMBL" id="CAJNDS010002369">
    <property type="protein sequence ID" value="CAE7452423.1"/>
    <property type="molecule type" value="Genomic_DNA"/>
</dbReference>
<comment type="caution">
    <text evidence="2">The sequence shown here is derived from an EMBL/GenBank/DDBJ whole genome shotgun (WGS) entry which is preliminary data.</text>
</comment>
<keyword evidence="1" id="KW-0812">Transmembrane</keyword>
<keyword evidence="3" id="KW-1185">Reference proteome</keyword>
<keyword evidence="1" id="KW-1133">Transmembrane helix</keyword>
<evidence type="ECO:0000256" key="1">
    <source>
        <dbReference type="SAM" id="Phobius"/>
    </source>
</evidence>
<dbReference type="Proteomes" id="UP000604046">
    <property type="component" value="Unassembled WGS sequence"/>
</dbReference>
<evidence type="ECO:0000313" key="2">
    <source>
        <dbReference type="EMBL" id="CAE7452423.1"/>
    </source>
</evidence>
<sequence length="121" mass="13742">MRLRELPRWWLSRLHSAAAHSLRLWRREPEWPLLVGSIVLFASFLIHYVGYRLALHQIPSPLTGAPIFQPARWEGRVGWRKPLVFGISNAMVFCSLREALRSQGLLPRGDIGAPGFLGHPG</sequence>
<dbReference type="OrthoDB" id="416089at2759"/>
<reference evidence="2" key="1">
    <citation type="submission" date="2021-02" db="EMBL/GenBank/DDBJ databases">
        <authorList>
            <person name="Dougan E. K."/>
            <person name="Rhodes N."/>
            <person name="Thang M."/>
            <person name="Chan C."/>
        </authorList>
    </citation>
    <scope>NUCLEOTIDE SEQUENCE</scope>
</reference>
<keyword evidence="1" id="KW-0472">Membrane</keyword>
<accession>A0A812RTW8</accession>
<protein>
    <submittedName>
        <fullName evidence="2">Uncharacterized protein</fullName>
    </submittedName>
</protein>
<gene>
    <name evidence="2" type="ORF">SNAT2548_LOCUS24802</name>
</gene>